<proteinExistence type="predicted"/>
<evidence type="ECO:0000313" key="1">
    <source>
        <dbReference type="EMBL" id="GEM50178.1"/>
    </source>
</evidence>
<accession>A0A511NCE9</accession>
<reference evidence="1 2" key="1">
    <citation type="submission" date="2019-07" db="EMBL/GenBank/DDBJ databases">
        <title>Whole genome shotgun sequence of Deinococcus cellulosilyticus NBRC 106333.</title>
        <authorList>
            <person name="Hosoyama A."/>
            <person name="Uohara A."/>
            <person name="Ohji S."/>
            <person name="Ichikawa N."/>
        </authorList>
    </citation>
    <scope>NUCLEOTIDE SEQUENCE [LARGE SCALE GENOMIC DNA]</scope>
    <source>
        <strain evidence="1 2">NBRC 106333</strain>
    </source>
</reference>
<dbReference type="Gene3D" id="1.25.40.10">
    <property type="entry name" value="Tetratricopeptide repeat domain"/>
    <property type="match status" value="1"/>
</dbReference>
<dbReference type="Proteomes" id="UP000321306">
    <property type="component" value="Unassembled WGS sequence"/>
</dbReference>
<dbReference type="InterPro" id="IPR011990">
    <property type="entry name" value="TPR-like_helical_dom_sf"/>
</dbReference>
<protein>
    <submittedName>
        <fullName evidence="1">Uncharacterized protein</fullName>
    </submittedName>
</protein>
<sequence length="541" mass="63075">MDEMEQLREMAFKKARFDPESDLQICEFLGEFEKGLAVYESLMAPGAADDRWAGLCHLAHGNRERALECLFRSVERGCHAAKIDLARVLFICDRVEECQKELQEIEPQGLSRFNQAMYFRVTAIHRSAFDLVEAAKLSERSWRVIQSADEFVFAAPRILHTLAYIYQTAKKPEKTDLYLSRAEEICVTRFKWHIKLTRLDLLFDLNRFDEARELCAELIDCPYPLIKSSGMTVMGCIELSLWNPEKARGWFEMAWEYAGRHNMYDNHFISLSYLVMVYHAQGHASKVQLALREMQKYADNANFNQKFLLRKTWVKGSYQQEDVVLLREVEAFWLRAGNPSEVLRTRIYRLSMSMKLGLWDEDVLKELDQIVEHMIAEGLTHEFSEEWLFVPELFEMINRRHGNLLSVPAGPHIKILSIDREALEIHGAMIKLPFKKSFELIVYLCIKKEASLDGIAVDVFGDMPRDRARNYFHQIRHVINHKIKSITITYDRSTRMYALKSEHRLSLDVAPHLEGQKRLEGIFLPSSDSDWVIELNQRLGE</sequence>
<organism evidence="1 2">
    <name type="scientific">Deinococcus cellulosilyticus (strain DSM 18568 / NBRC 106333 / KACC 11606 / 5516J-15)</name>
    <dbReference type="NCBI Taxonomy" id="1223518"/>
    <lineage>
        <taxon>Bacteria</taxon>
        <taxon>Thermotogati</taxon>
        <taxon>Deinococcota</taxon>
        <taxon>Deinococci</taxon>
        <taxon>Deinococcales</taxon>
        <taxon>Deinococcaceae</taxon>
        <taxon>Deinococcus</taxon>
    </lineage>
</organism>
<name>A0A511NCE9_DEIC1</name>
<dbReference type="AlphaFoldDB" id="A0A511NCE9"/>
<dbReference type="EMBL" id="BJXB01000068">
    <property type="protein sequence ID" value="GEM50178.1"/>
    <property type="molecule type" value="Genomic_DNA"/>
</dbReference>
<keyword evidence="2" id="KW-1185">Reference proteome</keyword>
<evidence type="ECO:0000313" key="2">
    <source>
        <dbReference type="Proteomes" id="UP000321306"/>
    </source>
</evidence>
<gene>
    <name evidence="1" type="ORF">DC3_58130</name>
</gene>
<comment type="caution">
    <text evidence="1">The sequence shown here is derived from an EMBL/GenBank/DDBJ whole genome shotgun (WGS) entry which is preliminary data.</text>
</comment>
<dbReference type="SUPFAM" id="SSF81901">
    <property type="entry name" value="HCP-like"/>
    <property type="match status" value="1"/>
</dbReference>